<proteinExistence type="predicted"/>
<gene>
    <name evidence="1" type="ORF">SAMN04487931_101161</name>
</gene>
<evidence type="ECO:0000313" key="2">
    <source>
        <dbReference type="Proteomes" id="UP000199608"/>
    </source>
</evidence>
<reference evidence="2" key="1">
    <citation type="submission" date="2016-10" db="EMBL/GenBank/DDBJ databases">
        <authorList>
            <person name="Varghese N."/>
            <person name="Submissions S."/>
        </authorList>
    </citation>
    <scope>NUCLEOTIDE SEQUENCE [LARGE SCALE GENOMIC DNA]</scope>
    <source>
        <strain evidence="2">DSM 3384</strain>
    </source>
</reference>
<accession>A0A1H2DMT4</accession>
<dbReference type="EMBL" id="FNLL01000001">
    <property type="protein sequence ID" value="SDT84212.1"/>
    <property type="molecule type" value="Genomic_DNA"/>
</dbReference>
<evidence type="ECO:0000313" key="1">
    <source>
        <dbReference type="EMBL" id="SDT84212.1"/>
    </source>
</evidence>
<dbReference type="InterPro" id="IPR019647">
    <property type="entry name" value="PhoP_reg_network_YrbL"/>
</dbReference>
<sequence>MINLDPSTIVGKGLHRECYVHPENKNLCIKIVVAGDHKESQREQKYYRLLQKRNIPWEILPEFYGVVETNLGNGAVFDLIRDFDDKISKTMEYYLTSGDKPDLYEIGLLEAIDLLKISLYQHKIITMTLKPKNIVYKKITPEKGRLIIVDNIGNSDFIPICYYNTFLARMKISRKWRRFENTFLGSSGYCSL</sequence>
<name>A0A1H2DMT4_9BACT</name>
<organism evidence="1 2">
    <name type="scientific">Desulfobacula phenolica</name>
    <dbReference type="NCBI Taxonomy" id="90732"/>
    <lineage>
        <taxon>Bacteria</taxon>
        <taxon>Pseudomonadati</taxon>
        <taxon>Thermodesulfobacteriota</taxon>
        <taxon>Desulfobacteria</taxon>
        <taxon>Desulfobacterales</taxon>
        <taxon>Desulfobacteraceae</taxon>
        <taxon>Desulfobacula</taxon>
    </lineage>
</organism>
<dbReference type="Pfam" id="PF10707">
    <property type="entry name" value="YrbL-PhoP_reg"/>
    <property type="match status" value="1"/>
</dbReference>
<dbReference type="RefSeq" id="WP_092229494.1">
    <property type="nucleotide sequence ID" value="NZ_FNLL01000001.1"/>
</dbReference>
<dbReference type="Proteomes" id="UP000199608">
    <property type="component" value="Unassembled WGS sequence"/>
</dbReference>
<keyword evidence="2" id="KW-1185">Reference proteome</keyword>
<dbReference type="AlphaFoldDB" id="A0A1H2DMT4"/>
<protein>
    <submittedName>
        <fullName evidence="1">PhoP regulatory network protein YrbL</fullName>
    </submittedName>
</protein>